<dbReference type="GeneID" id="93424153"/>
<protein>
    <submittedName>
        <fullName evidence="1">Uncharacterized protein</fullName>
    </submittedName>
</protein>
<comment type="caution">
    <text evidence="1">The sequence shown here is derived from an EMBL/GenBank/DDBJ whole genome shotgun (WGS) entry which is preliminary data.</text>
</comment>
<name>A0A2V1IX00_9BACT</name>
<evidence type="ECO:0000313" key="1">
    <source>
        <dbReference type="EMBL" id="PWB09641.1"/>
    </source>
</evidence>
<sequence length="98" mass="11469">MQSPDSQIIVLRFFEALSRLKTDKVIRGTKSFTDRYDINRRNLHTLSADPTRDIFQPSWLTYLVRDFHISPSWLLVGEGNFYTPGWDAESIRTGLTKY</sequence>
<proteinExistence type="predicted"/>
<dbReference type="EMBL" id="PUBV01000001">
    <property type="protein sequence ID" value="PWB09641.1"/>
    <property type="molecule type" value="Genomic_DNA"/>
</dbReference>
<evidence type="ECO:0000313" key="2">
    <source>
        <dbReference type="Proteomes" id="UP000244925"/>
    </source>
</evidence>
<reference evidence="2" key="1">
    <citation type="submission" date="2018-02" db="EMBL/GenBank/DDBJ databases">
        <authorList>
            <person name="Clavel T."/>
            <person name="Strowig T."/>
        </authorList>
    </citation>
    <scope>NUCLEOTIDE SEQUENCE [LARGE SCALE GENOMIC DNA]</scope>
    <source>
        <strain evidence="2">DSM 100764</strain>
    </source>
</reference>
<organism evidence="1 2">
    <name type="scientific">Paramuribaculum intestinale</name>
    <dbReference type="NCBI Taxonomy" id="2094151"/>
    <lineage>
        <taxon>Bacteria</taxon>
        <taxon>Pseudomonadati</taxon>
        <taxon>Bacteroidota</taxon>
        <taxon>Bacteroidia</taxon>
        <taxon>Bacteroidales</taxon>
        <taxon>Muribaculaceae</taxon>
        <taxon>Paramuribaculum</taxon>
    </lineage>
</organism>
<dbReference type="AlphaFoldDB" id="A0A2V1IX00"/>
<dbReference type="RefSeq" id="WP_107034693.1">
    <property type="nucleotide sequence ID" value="NZ_CAOMZA010000008.1"/>
</dbReference>
<accession>A0A2V1IX00</accession>
<keyword evidence="2" id="KW-1185">Reference proteome</keyword>
<gene>
    <name evidence="1" type="ORF">C5O25_00070</name>
</gene>
<dbReference type="Proteomes" id="UP000244925">
    <property type="component" value="Unassembled WGS sequence"/>
</dbReference>